<dbReference type="Proteomes" id="UP000192247">
    <property type="component" value="Unassembled WGS sequence"/>
</dbReference>
<dbReference type="EMBL" id="MNPL01003559">
    <property type="protein sequence ID" value="OQR77425.1"/>
    <property type="molecule type" value="Genomic_DNA"/>
</dbReference>
<keyword evidence="3" id="KW-0418">Kinase</keyword>
<evidence type="ECO:0000313" key="4">
    <source>
        <dbReference type="Proteomes" id="UP000192247"/>
    </source>
</evidence>
<keyword evidence="3" id="KW-0808">Transferase</keyword>
<name>A0A1V9XVC5_9ACAR</name>
<reference evidence="3 4" key="1">
    <citation type="journal article" date="2017" name="Gigascience">
        <title>Draft genome of the honey bee ectoparasitic mite, Tropilaelaps mercedesae, is shaped by the parasitic life history.</title>
        <authorList>
            <person name="Dong X."/>
            <person name="Armstrong S.D."/>
            <person name="Xia D."/>
            <person name="Makepeace B.L."/>
            <person name="Darby A.C."/>
            <person name="Kadowaki T."/>
        </authorList>
    </citation>
    <scope>NUCLEOTIDE SEQUENCE [LARGE SCALE GENOMIC DNA]</scope>
    <source>
        <strain evidence="3">Wuxi-XJTLU</strain>
    </source>
</reference>
<dbReference type="InParanoid" id="A0A1V9XVC5"/>
<keyword evidence="2" id="KW-0732">Signal</keyword>
<gene>
    <name evidence="3" type="ORF">BIW11_07109</name>
</gene>
<feature type="region of interest" description="Disordered" evidence="1">
    <location>
        <begin position="245"/>
        <end position="264"/>
    </location>
</feature>
<sequence>MMRPFSWISFGARWLFEVLAPGAQTTSICIRSPTKVDQAYFLRDYFGVIFTRWGSGAGAFTNNGRSYIANVGKVRGGSAGSKAPGGGSGSALHKIASSNAETNTLSDSFITHITRRYAYRDTPAATLSRQSIQRVLALRQCVPLLGFVGVCLVDKPTVITPDEELEGVCVEIRRIFDKINFDIYNREALPVAADKAVNLSNFELGDPIAKGCNAAVYSAKLRQPQELVKKSSNKADQQRIATIKEEALDADESGSPPLSTSPPRKYAAELEVPAGSFDAPTQAVTSGPLGPYDLALKMMFNYDAESNAAAIWQSLSRECAPLQTSISAAGEPDLNLPVGSFVANREANLPPHPCIVDVK</sequence>
<evidence type="ECO:0000256" key="1">
    <source>
        <dbReference type="SAM" id="MobiDB-lite"/>
    </source>
</evidence>
<dbReference type="AlphaFoldDB" id="A0A1V9XVC5"/>
<keyword evidence="4" id="KW-1185">Reference proteome</keyword>
<protein>
    <submittedName>
        <fullName evidence="3">Serine/threonine-protein kinase PINK1</fullName>
    </submittedName>
</protein>
<feature type="non-terminal residue" evidence="3">
    <location>
        <position position="359"/>
    </location>
</feature>
<proteinExistence type="predicted"/>
<feature type="signal peptide" evidence="2">
    <location>
        <begin position="1"/>
        <end position="25"/>
    </location>
</feature>
<dbReference type="OrthoDB" id="6434282at2759"/>
<dbReference type="STRING" id="418985.A0A1V9XVC5"/>
<accession>A0A1V9XVC5</accession>
<evidence type="ECO:0000313" key="3">
    <source>
        <dbReference type="EMBL" id="OQR77425.1"/>
    </source>
</evidence>
<evidence type="ECO:0000256" key="2">
    <source>
        <dbReference type="SAM" id="SignalP"/>
    </source>
</evidence>
<dbReference type="GO" id="GO:0016301">
    <property type="term" value="F:kinase activity"/>
    <property type="evidence" value="ECO:0007669"/>
    <property type="project" value="UniProtKB-KW"/>
</dbReference>
<feature type="chain" id="PRO_5012574038" evidence="2">
    <location>
        <begin position="26"/>
        <end position="359"/>
    </location>
</feature>
<organism evidence="3 4">
    <name type="scientific">Tropilaelaps mercedesae</name>
    <dbReference type="NCBI Taxonomy" id="418985"/>
    <lineage>
        <taxon>Eukaryota</taxon>
        <taxon>Metazoa</taxon>
        <taxon>Ecdysozoa</taxon>
        <taxon>Arthropoda</taxon>
        <taxon>Chelicerata</taxon>
        <taxon>Arachnida</taxon>
        <taxon>Acari</taxon>
        <taxon>Parasitiformes</taxon>
        <taxon>Mesostigmata</taxon>
        <taxon>Gamasina</taxon>
        <taxon>Dermanyssoidea</taxon>
        <taxon>Laelapidae</taxon>
        <taxon>Tropilaelaps</taxon>
    </lineage>
</organism>
<comment type="caution">
    <text evidence="3">The sequence shown here is derived from an EMBL/GenBank/DDBJ whole genome shotgun (WGS) entry which is preliminary data.</text>
</comment>